<keyword evidence="3 4" id="KW-1133">Transmembrane helix</keyword>
<evidence type="ECO:0000313" key="7">
    <source>
        <dbReference type="Proteomes" id="UP000183063"/>
    </source>
</evidence>
<evidence type="ECO:0000256" key="3">
    <source>
        <dbReference type="ARBA" id="ARBA00022989"/>
    </source>
</evidence>
<feature type="transmembrane region" description="Helical" evidence="4">
    <location>
        <begin position="55"/>
        <end position="77"/>
    </location>
</feature>
<dbReference type="Proteomes" id="UP000198939">
    <property type="component" value="Unassembled WGS sequence"/>
</dbReference>
<name>A0A1H8V5R9_9HYPH</name>
<organism evidence="5 7">
    <name type="scientific">Rhizobium tibeticum</name>
    <dbReference type="NCBI Taxonomy" id="501024"/>
    <lineage>
        <taxon>Bacteria</taxon>
        <taxon>Pseudomonadati</taxon>
        <taxon>Pseudomonadota</taxon>
        <taxon>Alphaproteobacteria</taxon>
        <taxon>Hyphomicrobiales</taxon>
        <taxon>Rhizobiaceae</taxon>
        <taxon>Rhizobium/Agrobacterium group</taxon>
        <taxon>Rhizobium</taxon>
    </lineage>
</organism>
<evidence type="ECO:0000313" key="8">
    <source>
        <dbReference type="Proteomes" id="UP000198939"/>
    </source>
</evidence>
<evidence type="ECO:0000256" key="1">
    <source>
        <dbReference type="ARBA" id="ARBA00004141"/>
    </source>
</evidence>
<feature type="transmembrane region" description="Helical" evidence="4">
    <location>
        <begin position="12"/>
        <end position="35"/>
    </location>
</feature>
<keyword evidence="2 4" id="KW-0812">Transmembrane</keyword>
<evidence type="ECO:0000313" key="6">
    <source>
        <dbReference type="EMBL" id="SEP10749.1"/>
    </source>
</evidence>
<evidence type="ECO:0000256" key="4">
    <source>
        <dbReference type="SAM" id="Phobius"/>
    </source>
</evidence>
<evidence type="ECO:0000256" key="2">
    <source>
        <dbReference type="ARBA" id="ARBA00022692"/>
    </source>
</evidence>
<dbReference type="InterPro" id="IPR007039">
    <property type="entry name" value="TrbC/VirB2"/>
</dbReference>
<comment type="subcellular location">
    <subcellularLocation>
        <location evidence="1">Membrane</location>
        <topology evidence="1">Multi-pass membrane protein</topology>
    </subcellularLocation>
</comment>
<dbReference type="EMBL" id="FOCV01000039">
    <property type="protein sequence ID" value="SEP10749.1"/>
    <property type="molecule type" value="Genomic_DNA"/>
</dbReference>
<dbReference type="OrthoDB" id="7863715at2"/>
<dbReference type="EMBL" id="FNXB01000050">
    <property type="protein sequence ID" value="SEI18414.1"/>
    <property type="molecule type" value="Genomic_DNA"/>
</dbReference>
<dbReference type="Pfam" id="PF04956">
    <property type="entry name" value="TrbC"/>
    <property type="match status" value="1"/>
</dbReference>
<dbReference type="RefSeq" id="WP_072380969.1">
    <property type="nucleotide sequence ID" value="NZ_FNXB01000050.1"/>
</dbReference>
<evidence type="ECO:0000313" key="5">
    <source>
        <dbReference type="EMBL" id="SEI18414.1"/>
    </source>
</evidence>
<sequence>MTIPDTFRQSRVLRIVTICSLVATAQFFTADLAMAQQTSQAFAPLQAVMQAIVDFITGPFGRLCAIIAVISMGFLAFAGRLSWFLVGGVALGIGLVFGGPGIVDALISVVGQ</sequence>
<reference evidence="5" key="3">
    <citation type="submission" date="2016-10" db="EMBL/GenBank/DDBJ databases">
        <authorList>
            <person name="de Groot N.N."/>
        </authorList>
    </citation>
    <scope>NUCLEOTIDE SEQUENCE [LARGE SCALE GENOMIC DNA]</scope>
    <source>
        <strain evidence="5">CCBAU85039</strain>
    </source>
</reference>
<gene>
    <name evidence="5" type="ORF">RTCCBAU85039_5891</name>
    <name evidence="6" type="ORF">SAMN05216228_103925</name>
</gene>
<reference evidence="6 8" key="1">
    <citation type="submission" date="2016-10" db="EMBL/GenBank/DDBJ databases">
        <authorList>
            <person name="Varghese N."/>
            <person name="Submissions S."/>
        </authorList>
    </citation>
    <scope>NUCLEOTIDE SEQUENCE [LARGE SCALE GENOMIC DNA]</scope>
    <source>
        <strain evidence="6 8">CGMCC 1.7071</strain>
    </source>
</reference>
<proteinExistence type="predicted"/>
<keyword evidence="8" id="KW-1185">Reference proteome</keyword>
<feature type="transmembrane region" description="Helical" evidence="4">
    <location>
        <begin position="84"/>
        <end position="110"/>
    </location>
</feature>
<reference evidence="7" key="2">
    <citation type="submission" date="2016-10" db="EMBL/GenBank/DDBJ databases">
        <authorList>
            <person name="Wibberg D."/>
        </authorList>
    </citation>
    <scope>NUCLEOTIDE SEQUENCE [LARGE SCALE GENOMIC DNA]</scope>
</reference>
<protein>
    <submittedName>
        <fullName evidence="5">Type IV secretion system pilin subunit VirB2</fullName>
    </submittedName>
    <submittedName>
        <fullName evidence="6">Type IV secretion system protein VirB2</fullName>
    </submittedName>
</protein>
<keyword evidence="4" id="KW-0472">Membrane</keyword>
<dbReference type="Proteomes" id="UP000183063">
    <property type="component" value="Unassembled WGS sequence"/>
</dbReference>
<dbReference type="AlphaFoldDB" id="A0A1H8V5R9"/>
<dbReference type="STRING" id="501024.RTCCBAU85039_5891"/>
<accession>A0A1H8V5R9</accession>
<dbReference type="GO" id="GO:0016020">
    <property type="term" value="C:membrane"/>
    <property type="evidence" value="ECO:0007669"/>
    <property type="project" value="UniProtKB-SubCell"/>
</dbReference>